<proteinExistence type="predicted"/>
<sequence>MQLQLGPETLVTLTEEELPCTPRLALDIPAVCVCPAIDRHAHERLLSETFGSMDWLWSGDDEFRFRKCDKKLSSLSLRVPEVEFATGREPYEWLTATPAVGGLRALSAENFGIPPASTRWISEQADLLVCSLLPTPSQGPDIRRLKIAKHLDLVFERGVYAGWILEEPADHLTHGAEGPSEQPTSTPLRLLFRDLMRFFVQPTYDLMAEEGPDALKELETLRLRATELPADPRQKALLSQIEDQRERWYGH</sequence>
<name>A0ABY4TG38_9ACTN</name>
<protein>
    <submittedName>
        <fullName evidence="1">Uncharacterized protein</fullName>
    </submittedName>
</protein>
<reference evidence="1" key="1">
    <citation type="submission" date="2022-04" db="EMBL/GenBank/DDBJ databases">
        <title>Systematic whole-genome sequencing reveals an unexpected diversity among actinomycetoma pathogens and provides insights into their antibacterial susceptibilities.</title>
        <authorList>
            <person name="Watson A.K."/>
            <person name="Kepplinger B."/>
            <person name="Bakhiet S.M."/>
            <person name="Mhmoud N.A."/>
            <person name="Chapman J."/>
            <person name="Allenby N."/>
            <person name="Mickiewicz K."/>
            <person name="Goodfellow M."/>
            <person name="Fahal A.H."/>
            <person name="Errington J."/>
        </authorList>
    </citation>
    <scope>NUCLEOTIDE SEQUENCE</scope>
    <source>
        <strain evidence="1">SD 504</strain>
    </source>
</reference>
<evidence type="ECO:0000313" key="2">
    <source>
        <dbReference type="Proteomes" id="UP001056383"/>
    </source>
</evidence>
<dbReference type="Proteomes" id="UP001056383">
    <property type="component" value="Chromosome"/>
</dbReference>
<accession>A0ABY4TG38</accession>
<gene>
    <name evidence="1" type="ORF">MW084_13115</name>
</gene>
<dbReference type="EMBL" id="CP095474">
    <property type="protein sequence ID" value="URN16733.1"/>
    <property type="molecule type" value="Genomic_DNA"/>
</dbReference>
<organism evidence="1 2">
    <name type="scientific">Streptomyces sudanensis</name>
    <dbReference type="NCBI Taxonomy" id="436397"/>
    <lineage>
        <taxon>Bacteria</taxon>
        <taxon>Bacillati</taxon>
        <taxon>Actinomycetota</taxon>
        <taxon>Actinomycetes</taxon>
        <taxon>Kitasatosporales</taxon>
        <taxon>Streptomycetaceae</taxon>
        <taxon>Streptomyces</taxon>
    </lineage>
</organism>
<keyword evidence="2" id="KW-1185">Reference proteome</keyword>
<evidence type="ECO:0000313" key="1">
    <source>
        <dbReference type="EMBL" id="URN16733.1"/>
    </source>
</evidence>
<dbReference type="RefSeq" id="WP_158684384.1">
    <property type="nucleotide sequence ID" value="NZ_CP095474.1"/>
</dbReference>